<sequence length="72" mass="8303">MVCHRRFYLQHAVFVDPRVDLGDLPFHPYSRQGERRNRYPVAVPDQAQFVLQHGEGDLEGTRVDDMAEHLGG</sequence>
<proteinExistence type="predicted"/>
<dbReference type="AlphaFoldDB" id="A0A645IMF2"/>
<protein>
    <submittedName>
        <fullName evidence="1">Uncharacterized protein</fullName>
    </submittedName>
</protein>
<comment type="caution">
    <text evidence="1">The sequence shown here is derived from an EMBL/GenBank/DDBJ whole genome shotgun (WGS) entry which is preliminary data.</text>
</comment>
<dbReference type="EMBL" id="VSSQ01118631">
    <property type="protein sequence ID" value="MPN52481.1"/>
    <property type="molecule type" value="Genomic_DNA"/>
</dbReference>
<accession>A0A645IMF2</accession>
<organism evidence="1">
    <name type="scientific">bioreactor metagenome</name>
    <dbReference type="NCBI Taxonomy" id="1076179"/>
    <lineage>
        <taxon>unclassified sequences</taxon>
        <taxon>metagenomes</taxon>
        <taxon>ecological metagenomes</taxon>
    </lineage>
</organism>
<gene>
    <name evidence="1" type="ORF">SDC9_200143</name>
</gene>
<reference evidence="1" key="1">
    <citation type="submission" date="2019-08" db="EMBL/GenBank/DDBJ databases">
        <authorList>
            <person name="Kucharzyk K."/>
            <person name="Murdoch R.W."/>
            <person name="Higgins S."/>
            <person name="Loffler F."/>
        </authorList>
    </citation>
    <scope>NUCLEOTIDE SEQUENCE</scope>
</reference>
<name>A0A645IMF2_9ZZZZ</name>
<evidence type="ECO:0000313" key="1">
    <source>
        <dbReference type="EMBL" id="MPN52481.1"/>
    </source>
</evidence>